<dbReference type="EMBL" id="RBWV01000009">
    <property type="protein sequence ID" value="RKS80194.1"/>
    <property type="molecule type" value="Genomic_DNA"/>
</dbReference>
<dbReference type="Pfam" id="PF01584">
    <property type="entry name" value="CheW"/>
    <property type="match status" value="1"/>
</dbReference>
<dbReference type="GO" id="GO:0006935">
    <property type="term" value="P:chemotaxis"/>
    <property type="evidence" value="ECO:0007669"/>
    <property type="project" value="InterPro"/>
</dbReference>
<dbReference type="Gene3D" id="2.40.50.180">
    <property type="entry name" value="CheA-289, Domain 4"/>
    <property type="match status" value="1"/>
</dbReference>
<dbReference type="GO" id="GO:0007165">
    <property type="term" value="P:signal transduction"/>
    <property type="evidence" value="ECO:0007669"/>
    <property type="project" value="InterPro"/>
</dbReference>
<dbReference type="PROSITE" id="PS50851">
    <property type="entry name" value="CHEW"/>
    <property type="match status" value="1"/>
</dbReference>
<accession>A0A420XTP9</accession>
<dbReference type="InterPro" id="IPR002545">
    <property type="entry name" value="CheW-lke_dom"/>
</dbReference>
<dbReference type="InterPro" id="IPR036061">
    <property type="entry name" value="CheW-like_dom_sf"/>
</dbReference>
<dbReference type="SUPFAM" id="SSF50341">
    <property type="entry name" value="CheW-like"/>
    <property type="match status" value="1"/>
</dbReference>
<dbReference type="GO" id="GO:0005829">
    <property type="term" value="C:cytosol"/>
    <property type="evidence" value="ECO:0007669"/>
    <property type="project" value="TreeGrafter"/>
</dbReference>
<organism evidence="2 3">
    <name type="scientific">Motilibacter peucedani</name>
    <dbReference type="NCBI Taxonomy" id="598650"/>
    <lineage>
        <taxon>Bacteria</taxon>
        <taxon>Bacillati</taxon>
        <taxon>Actinomycetota</taxon>
        <taxon>Actinomycetes</taxon>
        <taxon>Motilibacterales</taxon>
        <taxon>Motilibacteraceae</taxon>
        <taxon>Motilibacter</taxon>
    </lineage>
</organism>
<proteinExistence type="predicted"/>
<dbReference type="RefSeq" id="WP_121191914.1">
    <property type="nucleotide sequence ID" value="NZ_RBWV01000009.1"/>
</dbReference>
<feature type="domain" description="CheW-like" evidence="1">
    <location>
        <begin position="1"/>
        <end position="139"/>
    </location>
</feature>
<dbReference type="Proteomes" id="UP000281955">
    <property type="component" value="Unassembled WGS sequence"/>
</dbReference>
<dbReference type="Gene3D" id="2.30.30.40">
    <property type="entry name" value="SH3 Domains"/>
    <property type="match status" value="1"/>
</dbReference>
<comment type="caution">
    <text evidence="2">The sequence shown here is derived from an EMBL/GenBank/DDBJ whole genome shotgun (WGS) entry which is preliminary data.</text>
</comment>
<evidence type="ECO:0000259" key="1">
    <source>
        <dbReference type="PROSITE" id="PS50851"/>
    </source>
</evidence>
<dbReference type="InterPro" id="IPR039315">
    <property type="entry name" value="CheW"/>
</dbReference>
<protein>
    <submittedName>
        <fullName evidence="2">Purine-binding chemotaxis protein CheW</fullName>
    </submittedName>
</protein>
<name>A0A420XTP9_9ACTN</name>
<dbReference type="PANTHER" id="PTHR22617:SF23">
    <property type="entry name" value="CHEMOTAXIS PROTEIN CHEW"/>
    <property type="match status" value="1"/>
</dbReference>
<sequence length="139" mass="15052">MTQLATFTLADHLFGVEVSRVQEVLRYQPSTKVHLAPAAIGGMMNLRGQVVTSVDLRRRLELPGAAEGSEPMNVVVRVDGEVVSLLVDAIGDVVTVSDELFETPPETLSARERALITGAYKLENRLLLALDIDRAVDVG</sequence>
<gene>
    <name evidence="2" type="ORF">CLV35_0615</name>
</gene>
<dbReference type="InParanoid" id="A0A420XTP9"/>
<reference evidence="2 3" key="1">
    <citation type="submission" date="2018-10" db="EMBL/GenBank/DDBJ databases">
        <title>Genomic Encyclopedia of Archaeal and Bacterial Type Strains, Phase II (KMG-II): from individual species to whole genera.</title>
        <authorList>
            <person name="Goeker M."/>
        </authorList>
    </citation>
    <scope>NUCLEOTIDE SEQUENCE [LARGE SCALE GENOMIC DNA]</scope>
    <source>
        <strain evidence="2 3">RP-AC37</strain>
    </source>
</reference>
<dbReference type="PANTHER" id="PTHR22617">
    <property type="entry name" value="CHEMOTAXIS SENSOR HISTIDINE KINASE-RELATED"/>
    <property type="match status" value="1"/>
</dbReference>
<dbReference type="OrthoDB" id="9790406at2"/>
<evidence type="ECO:0000313" key="2">
    <source>
        <dbReference type="EMBL" id="RKS80194.1"/>
    </source>
</evidence>
<dbReference type="SMART" id="SM00260">
    <property type="entry name" value="CheW"/>
    <property type="match status" value="1"/>
</dbReference>
<dbReference type="AlphaFoldDB" id="A0A420XTP9"/>
<keyword evidence="3" id="KW-1185">Reference proteome</keyword>
<evidence type="ECO:0000313" key="3">
    <source>
        <dbReference type="Proteomes" id="UP000281955"/>
    </source>
</evidence>